<dbReference type="PIRSF" id="PIRSF001043">
    <property type="entry name" value="Endoglucanase_B"/>
    <property type="match status" value="1"/>
</dbReference>
<keyword evidence="6 9" id="KW-0326">Glycosidase</keyword>
<dbReference type="GO" id="GO:0008422">
    <property type="term" value="F:beta-glucosidase activity"/>
    <property type="evidence" value="ECO:0007669"/>
    <property type="project" value="TreeGrafter"/>
</dbReference>
<dbReference type="GO" id="GO:0030245">
    <property type="term" value="P:cellulose catabolic process"/>
    <property type="evidence" value="ECO:0007669"/>
    <property type="project" value="UniProtKB-KW"/>
</dbReference>
<keyword evidence="2 10" id="KW-0732">Signal</keyword>
<keyword evidence="3 9" id="KW-0378">Hydrolase</keyword>
<dbReference type="Pfam" id="PF00150">
    <property type="entry name" value="Cellulase"/>
    <property type="match status" value="1"/>
</dbReference>
<feature type="domain" description="Carbohydrate binding X2" evidence="12">
    <location>
        <begin position="366"/>
        <end position="452"/>
    </location>
</feature>
<dbReference type="FunFam" id="3.20.20.80:FF:000152">
    <property type="entry name" value="Extracellular endoglucanase"/>
    <property type="match status" value="1"/>
</dbReference>
<evidence type="ECO:0000256" key="6">
    <source>
        <dbReference type="ARBA" id="ARBA00023295"/>
    </source>
</evidence>
<organism evidence="13 14">
    <name type="scientific">Emericellopsis atlantica</name>
    <dbReference type="NCBI Taxonomy" id="2614577"/>
    <lineage>
        <taxon>Eukaryota</taxon>
        <taxon>Fungi</taxon>
        <taxon>Dikarya</taxon>
        <taxon>Ascomycota</taxon>
        <taxon>Pezizomycotina</taxon>
        <taxon>Sordariomycetes</taxon>
        <taxon>Hypocreomycetidae</taxon>
        <taxon>Hypocreales</taxon>
        <taxon>Bionectriaceae</taxon>
        <taxon>Emericellopsis</taxon>
    </lineage>
</organism>
<dbReference type="Pfam" id="PF03442">
    <property type="entry name" value="CBM_X2"/>
    <property type="match status" value="1"/>
</dbReference>
<gene>
    <name evidence="13" type="ORF">F5Z01DRAFT_662379</name>
</gene>
<dbReference type="InterPro" id="IPR014756">
    <property type="entry name" value="Ig_E-set"/>
</dbReference>
<accession>A0A9P7ZHN1</accession>
<comment type="similarity">
    <text evidence="1 9">Belongs to the glycosyl hydrolase 5 (cellulase A) family.</text>
</comment>
<dbReference type="InterPro" id="IPR050386">
    <property type="entry name" value="Glycosyl_hydrolase_5"/>
</dbReference>
<evidence type="ECO:0000256" key="1">
    <source>
        <dbReference type="ARBA" id="ARBA00005641"/>
    </source>
</evidence>
<dbReference type="InterPro" id="IPR001547">
    <property type="entry name" value="Glyco_hydro_5"/>
</dbReference>
<evidence type="ECO:0000259" key="12">
    <source>
        <dbReference type="Pfam" id="PF03442"/>
    </source>
</evidence>
<evidence type="ECO:0000256" key="8">
    <source>
        <dbReference type="ARBA" id="ARBA00023326"/>
    </source>
</evidence>
<dbReference type="InterPro" id="IPR013783">
    <property type="entry name" value="Ig-like_fold"/>
</dbReference>
<dbReference type="Gene3D" id="2.60.40.10">
    <property type="entry name" value="Immunoglobulins"/>
    <property type="match status" value="1"/>
</dbReference>
<dbReference type="Gene3D" id="3.20.20.80">
    <property type="entry name" value="Glycosidases"/>
    <property type="match status" value="1"/>
</dbReference>
<dbReference type="InterPro" id="IPR005102">
    <property type="entry name" value="Carbo-bd_X2"/>
</dbReference>
<dbReference type="InterPro" id="IPR017853">
    <property type="entry name" value="GH"/>
</dbReference>
<evidence type="ECO:0000313" key="13">
    <source>
        <dbReference type="EMBL" id="KAG9251901.1"/>
    </source>
</evidence>
<keyword evidence="8" id="KW-0624">Polysaccharide degradation</keyword>
<evidence type="ECO:0000313" key="14">
    <source>
        <dbReference type="Proteomes" id="UP000887229"/>
    </source>
</evidence>
<dbReference type="AlphaFoldDB" id="A0A9P7ZHN1"/>
<keyword evidence="5" id="KW-0119">Carbohydrate metabolism</keyword>
<keyword evidence="4" id="KW-0136">Cellulose degradation</keyword>
<evidence type="ECO:0000256" key="3">
    <source>
        <dbReference type="ARBA" id="ARBA00022801"/>
    </source>
</evidence>
<protein>
    <submittedName>
        <fullName evidence="13">Glycoside hydrolase superfamily</fullName>
    </submittedName>
</protein>
<feature type="chain" id="PRO_5040213354" evidence="10">
    <location>
        <begin position="20"/>
        <end position="565"/>
    </location>
</feature>
<dbReference type="GO" id="GO:0005576">
    <property type="term" value="C:extracellular region"/>
    <property type="evidence" value="ECO:0007669"/>
    <property type="project" value="TreeGrafter"/>
</dbReference>
<dbReference type="EMBL" id="MU251265">
    <property type="protein sequence ID" value="KAG9251901.1"/>
    <property type="molecule type" value="Genomic_DNA"/>
</dbReference>
<dbReference type="PANTHER" id="PTHR31297">
    <property type="entry name" value="GLUCAN ENDO-1,6-BETA-GLUCOSIDASE B"/>
    <property type="match status" value="1"/>
</dbReference>
<keyword evidence="7" id="KW-0961">Cell wall biogenesis/degradation</keyword>
<name>A0A9P7ZHN1_9HYPO</name>
<dbReference type="PANTHER" id="PTHR31297:SF41">
    <property type="entry name" value="ENDOGLUCANASE, PUTATIVE (AFU_ORTHOLOGUE AFUA_5G01830)-RELATED"/>
    <property type="match status" value="1"/>
</dbReference>
<dbReference type="GeneID" id="70294849"/>
<comment type="caution">
    <text evidence="13">The sequence shown here is derived from an EMBL/GenBank/DDBJ whole genome shotgun (WGS) entry which is preliminary data.</text>
</comment>
<evidence type="ECO:0000256" key="2">
    <source>
        <dbReference type="ARBA" id="ARBA00022729"/>
    </source>
</evidence>
<proteinExistence type="inferred from homology"/>
<dbReference type="OrthoDB" id="412536at2759"/>
<feature type="signal peptide" evidence="10">
    <location>
        <begin position="1"/>
        <end position="19"/>
    </location>
</feature>
<dbReference type="RefSeq" id="XP_046115825.1">
    <property type="nucleotide sequence ID" value="XM_046263946.1"/>
</dbReference>
<dbReference type="GO" id="GO:0009986">
    <property type="term" value="C:cell surface"/>
    <property type="evidence" value="ECO:0007669"/>
    <property type="project" value="TreeGrafter"/>
</dbReference>
<dbReference type="InterPro" id="IPR016282">
    <property type="entry name" value="Glyco_hydro_5_endoGlcnase_B"/>
</dbReference>
<sequence>MKYQLSLAGLLALARNTVAQCSGTFEDMTAEAFLAASNPAWNLGNTLDAIPDEGSWNNPPVVAATFDAVKAAGFKSVRIPVTYTHHFVSEAPDYEVDPQWLQRVSDVIDFALERDLFVVTNVHHDSWEWADVSASDADVEAIQAKFRALWVQIGEKLACKPSSVAFESINEPPAQTAEDGAHVNEFNTIFLDALSETGDWNTRRVVTLAGGNNDATKTSQWFEPPAEVANPWALQIHYYSPYDFVFSAWGKTIWGSTEDKAAMDSELGLVRGNFTDVPIYVGEFSATPQSTESAARWKWFDYFVSAATDIDAAVALWDNGLDYLDRETGEFRDPTVVDIIRNAANGVANSLPDSTVDASATEQWTSAYISNQVGAAITEQKLPYLFNGNTVESITTSEGTKLAQGTDYTVGCSSITFAPDFIRTYITADSEPGVYETLTIDFSAGASTTATIVQWDAPTLESTEGTAVTGQDLVIPIEWAGLERLATVKFVAEDGTYLVDDWTQYLGPLQQGRGTWDGQWSFEGDNVIIRASIIDMVVSLGQPVTFTFEFYPRVEGNVVEYVLTP</sequence>
<keyword evidence="14" id="KW-1185">Reference proteome</keyword>
<evidence type="ECO:0000256" key="9">
    <source>
        <dbReference type="RuleBase" id="RU361153"/>
    </source>
</evidence>
<dbReference type="SUPFAM" id="SSF51445">
    <property type="entry name" value="(Trans)glycosidases"/>
    <property type="match status" value="1"/>
</dbReference>
<evidence type="ECO:0000256" key="4">
    <source>
        <dbReference type="ARBA" id="ARBA00023001"/>
    </source>
</evidence>
<dbReference type="GO" id="GO:0071555">
    <property type="term" value="P:cell wall organization"/>
    <property type="evidence" value="ECO:0007669"/>
    <property type="project" value="UniProtKB-KW"/>
</dbReference>
<reference evidence="13" key="1">
    <citation type="journal article" date="2021" name="IMA Fungus">
        <title>Genomic characterization of three marine fungi, including Emericellopsis atlantica sp. nov. with signatures of a generalist lifestyle and marine biomass degradation.</title>
        <authorList>
            <person name="Hagestad O.C."/>
            <person name="Hou L."/>
            <person name="Andersen J.H."/>
            <person name="Hansen E.H."/>
            <person name="Altermark B."/>
            <person name="Li C."/>
            <person name="Kuhnert E."/>
            <person name="Cox R.J."/>
            <person name="Crous P.W."/>
            <person name="Spatafora J.W."/>
            <person name="Lail K."/>
            <person name="Amirebrahimi M."/>
            <person name="Lipzen A."/>
            <person name="Pangilinan J."/>
            <person name="Andreopoulos W."/>
            <person name="Hayes R.D."/>
            <person name="Ng V."/>
            <person name="Grigoriev I.V."/>
            <person name="Jackson S.A."/>
            <person name="Sutton T.D.S."/>
            <person name="Dobson A.D.W."/>
            <person name="Rama T."/>
        </authorList>
    </citation>
    <scope>NUCLEOTIDE SEQUENCE</scope>
    <source>
        <strain evidence="13">TS7</strain>
    </source>
</reference>
<evidence type="ECO:0000259" key="11">
    <source>
        <dbReference type="Pfam" id="PF00150"/>
    </source>
</evidence>
<dbReference type="Proteomes" id="UP000887229">
    <property type="component" value="Unassembled WGS sequence"/>
</dbReference>
<dbReference type="SUPFAM" id="SSF81296">
    <property type="entry name" value="E set domains"/>
    <property type="match status" value="1"/>
</dbReference>
<feature type="domain" description="Glycoside hydrolase family 5" evidence="11">
    <location>
        <begin position="54"/>
        <end position="320"/>
    </location>
</feature>
<evidence type="ECO:0000256" key="5">
    <source>
        <dbReference type="ARBA" id="ARBA00023277"/>
    </source>
</evidence>
<evidence type="ECO:0000256" key="7">
    <source>
        <dbReference type="ARBA" id="ARBA00023316"/>
    </source>
</evidence>
<evidence type="ECO:0000256" key="10">
    <source>
        <dbReference type="SAM" id="SignalP"/>
    </source>
</evidence>